<evidence type="ECO:0000256" key="5">
    <source>
        <dbReference type="ARBA" id="ARBA00023136"/>
    </source>
</evidence>
<dbReference type="AlphaFoldDB" id="A0A1H2DY09"/>
<evidence type="ECO:0000256" key="2">
    <source>
        <dbReference type="ARBA" id="ARBA00022475"/>
    </source>
</evidence>
<keyword evidence="5" id="KW-0472">Membrane</keyword>
<evidence type="ECO:0000256" key="3">
    <source>
        <dbReference type="ARBA" id="ARBA00022676"/>
    </source>
</evidence>
<evidence type="ECO:0000256" key="4">
    <source>
        <dbReference type="ARBA" id="ARBA00022679"/>
    </source>
</evidence>
<keyword evidence="3" id="KW-0328">Glycosyltransferase</keyword>
<protein>
    <submittedName>
        <fullName evidence="7">Glycosyl transferase family 2</fullName>
    </submittedName>
</protein>
<comment type="subcellular location">
    <subcellularLocation>
        <location evidence="1">Cell membrane</location>
    </subcellularLocation>
</comment>
<evidence type="ECO:0000313" key="7">
    <source>
        <dbReference type="EMBL" id="SDT87669.1"/>
    </source>
</evidence>
<dbReference type="GO" id="GO:0016757">
    <property type="term" value="F:glycosyltransferase activity"/>
    <property type="evidence" value="ECO:0007669"/>
    <property type="project" value="UniProtKB-KW"/>
</dbReference>
<dbReference type="InterPro" id="IPR001173">
    <property type="entry name" value="Glyco_trans_2-like"/>
</dbReference>
<dbReference type="PANTHER" id="PTHR43646:SF2">
    <property type="entry name" value="GLYCOSYLTRANSFERASE 2-LIKE DOMAIN-CONTAINING PROTEIN"/>
    <property type="match status" value="1"/>
</dbReference>
<reference evidence="8" key="1">
    <citation type="submission" date="2016-10" db="EMBL/GenBank/DDBJ databases">
        <authorList>
            <person name="Varghese N."/>
            <person name="Submissions S."/>
        </authorList>
    </citation>
    <scope>NUCLEOTIDE SEQUENCE [LARGE SCALE GENOMIC DNA]</scope>
    <source>
        <strain evidence="8">DSM 3384</strain>
    </source>
</reference>
<dbReference type="PANTHER" id="PTHR43646">
    <property type="entry name" value="GLYCOSYLTRANSFERASE"/>
    <property type="match status" value="1"/>
</dbReference>
<feature type="domain" description="Glycosyltransferase 2-like" evidence="6">
    <location>
        <begin position="20"/>
        <end position="133"/>
    </location>
</feature>
<dbReference type="GO" id="GO:0005886">
    <property type="term" value="C:plasma membrane"/>
    <property type="evidence" value="ECO:0007669"/>
    <property type="project" value="UniProtKB-SubCell"/>
</dbReference>
<dbReference type="Gene3D" id="3.90.550.10">
    <property type="entry name" value="Spore Coat Polysaccharide Biosynthesis Protein SpsA, Chain A"/>
    <property type="match status" value="1"/>
</dbReference>
<evidence type="ECO:0000313" key="8">
    <source>
        <dbReference type="Proteomes" id="UP000199608"/>
    </source>
</evidence>
<evidence type="ECO:0000259" key="6">
    <source>
        <dbReference type="Pfam" id="PF00535"/>
    </source>
</evidence>
<dbReference type="InterPro" id="IPR029044">
    <property type="entry name" value="Nucleotide-diphossugar_trans"/>
</dbReference>
<dbReference type="RefSeq" id="WP_092230699.1">
    <property type="nucleotide sequence ID" value="NZ_FNLL01000002.1"/>
</dbReference>
<proteinExistence type="predicted"/>
<dbReference type="EMBL" id="FNLL01000002">
    <property type="protein sequence ID" value="SDT87669.1"/>
    <property type="molecule type" value="Genomic_DNA"/>
</dbReference>
<dbReference type="SUPFAM" id="SSF53448">
    <property type="entry name" value="Nucleotide-diphospho-sugar transferases"/>
    <property type="match status" value="1"/>
</dbReference>
<keyword evidence="2" id="KW-1003">Cell membrane</keyword>
<keyword evidence="4 7" id="KW-0808">Transferase</keyword>
<evidence type="ECO:0000256" key="1">
    <source>
        <dbReference type="ARBA" id="ARBA00004236"/>
    </source>
</evidence>
<gene>
    <name evidence="7" type="ORF">SAMN04487931_102309</name>
</gene>
<keyword evidence="8" id="KW-1185">Reference proteome</keyword>
<dbReference type="Proteomes" id="UP000199608">
    <property type="component" value="Unassembled WGS sequence"/>
</dbReference>
<organism evidence="7 8">
    <name type="scientific">Desulfobacula phenolica</name>
    <dbReference type="NCBI Taxonomy" id="90732"/>
    <lineage>
        <taxon>Bacteria</taxon>
        <taxon>Pseudomonadati</taxon>
        <taxon>Thermodesulfobacteriota</taxon>
        <taxon>Desulfobacteria</taxon>
        <taxon>Desulfobacterales</taxon>
        <taxon>Desulfobacteraceae</taxon>
        <taxon>Desulfobacula</taxon>
    </lineage>
</organism>
<sequence>MGHSHTMIPEEGARPCRTISVVIPALNEEAFIGSCVKIALRSPHVIEAIVVDGGSVDHTLSKARSAGARTFLHNLPYGAGGGRGGQIRVGIMKARGDVVAIVHADTRVPLPVFGSILRILNAEKRAIGGAVGSRFSTASSSCATRIRCRIIEYLNHVRVLFTGISFGDQVQFFRRGPVVRLDLFPAIALMEDVEFSIRLRSLGRLVYLNKRAEVSARRWEKKGSANAFLIIRLFFHYLVKRLGKNPDSGFFFESYYGKPPQN</sequence>
<name>A0A1H2DY09_9BACT</name>
<dbReference type="Pfam" id="PF00535">
    <property type="entry name" value="Glycos_transf_2"/>
    <property type="match status" value="1"/>
</dbReference>
<accession>A0A1H2DY09</accession>